<dbReference type="InterPro" id="IPR000468">
    <property type="entry name" value="Barstar"/>
</dbReference>
<organism evidence="3 4">
    <name type="scientific">Vibrio azureus NBRC 104587</name>
    <dbReference type="NCBI Taxonomy" id="1219077"/>
    <lineage>
        <taxon>Bacteria</taxon>
        <taxon>Pseudomonadati</taxon>
        <taxon>Pseudomonadota</taxon>
        <taxon>Gammaproteobacteria</taxon>
        <taxon>Vibrionales</taxon>
        <taxon>Vibrionaceae</taxon>
        <taxon>Vibrio</taxon>
    </lineage>
</organism>
<dbReference type="Proteomes" id="UP000016567">
    <property type="component" value="Unassembled WGS sequence"/>
</dbReference>
<evidence type="ECO:0000313" key="4">
    <source>
        <dbReference type="Proteomes" id="UP000016567"/>
    </source>
</evidence>
<dbReference type="CDD" id="cd05142">
    <property type="entry name" value="Barstar"/>
    <property type="match status" value="1"/>
</dbReference>
<evidence type="ECO:0000256" key="1">
    <source>
        <dbReference type="ARBA" id="ARBA00006845"/>
    </source>
</evidence>
<evidence type="ECO:0000313" key="3">
    <source>
        <dbReference type="EMBL" id="GAD75013.1"/>
    </source>
</evidence>
<evidence type="ECO:0000259" key="2">
    <source>
        <dbReference type="Pfam" id="PF01337"/>
    </source>
</evidence>
<dbReference type="SUPFAM" id="SSF52038">
    <property type="entry name" value="Barstar-related"/>
    <property type="match status" value="1"/>
</dbReference>
<dbReference type="Pfam" id="PF01337">
    <property type="entry name" value="Barstar"/>
    <property type="match status" value="1"/>
</dbReference>
<feature type="domain" description="Barstar (barnase inhibitor)" evidence="2">
    <location>
        <begin position="3"/>
        <end position="80"/>
    </location>
</feature>
<dbReference type="eggNOG" id="COG2732">
    <property type="taxonomic scope" value="Bacteria"/>
</dbReference>
<accession>U3C9B0</accession>
<dbReference type="InterPro" id="IPR035905">
    <property type="entry name" value="Barstar-like_sf"/>
</dbReference>
<dbReference type="Gene3D" id="3.30.370.10">
    <property type="entry name" value="Barstar-like"/>
    <property type="match status" value="1"/>
</dbReference>
<dbReference type="EMBL" id="BATL01000017">
    <property type="protein sequence ID" value="GAD75013.1"/>
    <property type="molecule type" value="Genomic_DNA"/>
</dbReference>
<dbReference type="STRING" id="1219077.VAZ01S_017_01080"/>
<protein>
    <recommendedName>
        <fullName evidence="2">Barstar (barnase inhibitor) domain-containing protein</fullName>
    </recommendedName>
</protein>
<reference evidence="3 4" key="1">
    <citation type="submission" date="2013-09" db="EMBL/GenBank/DDBJ databases">
        <title>Whole genome shotgun sequence of Vibrio azureus NBRC 104587.</title>
        <authorList>
            <person name="Isaki S."/>
            <person name="Hosoyama A."/>
            <person name="Numata M."/>
            <person name="Hashimoto M."/>
            <person name="Hosoyama Y."/>
            <person name="Tsuchikane K."/>
            <person name="Noguchi M."/>
            <person name="Hirakata S."/>
            <person name="Ichikawa N."/>
            <person name="Ohji S."/>
            <person name="Yamazoe A."/>
            <person name="Fujita N."/>
        </authorList>
    </citation>
    <scope>NUCLEOTIDE SEQUENCE [LARGE SCALE GENOMIC DNA]</scope>
    <source>
        <strain evidence="3 4">NBRC 104587</strain>
    </source>
</reference>
<dbReference type="OrthoDB" id="7575400at2"/>
<gene>
    <name evidence="3" type="ORF">VAZ01S_017_01080</name>
</gene>
<sequence>MKVFINGNDIKTEIDFHKHIAQALNFPYYYGSNLDALWDVLSTDMERPTTLVWKNAMLSQDAMGEEFIRIHDLLNKVVAQDIEWGLDERFELIID</sequence>
<proteinExistence type="inferred from homology"/>
<keyword evidence="4" id="KW-1185">Reference proteome</keyword>
<dbReference type="AlphaFoldDB" id="U3C9B0"/>
<comment type="caution">
    <text evidence="3">The sequence shown here is derived from an EMBL/GenBank/DDBJ whole genome shotgun (WGS) entry which is preliminary data.</text>
</comment>
<dbReference type="RefSeq" id="WP_021708791.1">
    <property type="nucleotide sequence ID" value="NZ_BAOB01000761.1"/>
</dbReference>
<name>U3C9B0_9VIBR</name>
<comment type="similarity">
    <text evidence="1">Belongs to the barstar family.</text>
</comment>